<dbReference type="Proteomes" id="UP000308891">
    <property type="component" value="Unassembled WGS sequence"/>
</dbReference>
<dbReference type="InterPro" id="IPR013078">
    <property type="entry name" value="His_Pase_superF_clade-1"/>
</dbReference>
<sequence>MNPYTLTLLRHGEIDHLGRLVGRTDLALTDTGHAQMRAAWDAIRAVAPVTALAASPLARCRAFAVEAALEAALPLKLDAGFAEMDFGGWDGEPLARLEAAEPGWGGRVERGELVPPGGESFEVFRTRVLTALAQWTRDATGSHRVLIAHGGVITVLLAELLSLPFSAARLIAVPRGGFAQLSILDGHPAYLTRLTAPCVR</sequence>
<dbReference type="SMART" id="SM00855">
    <property type="entry name" value="PGAM"/>
    <property type="match status" value="1"/>
</dbReference>
<organism evidence="1 2">
    <name type="scientific">Crenobacter intestini</name>
    <dbReference type="NCBI Taxonomy" id="2563443"/>
    <lineage>
        <taxon>Bacteria</taxon>
        <taxon>Pseudomonadati</taxon>
        <taxon>Pseudomonadota</taxon>
        <taxon>Betaproteobacteria</taxon>
        <taxon>Neisseriales</taxon>
        <taxon>Neisseriaceae</taxon>
        <taxon>Crenobacter</taxon>
    </lineage>
</organism>
<reference evidence="1 2" key="1">
    <citation type="submission" date="2019-04" db="EMBL/GenBank/DDBJ databases">
        <title>Crenobacter sp. nov.</title>
        <authorList>
            <person name="Shi S."/>
        </authorList>
    </citation>
    <scope>NUCLEOTIDE SEQUENCE [LARGE SCALE GENOMIC DNA]</scope>
    <source>
        <strain evidence="1 2">GY 70310</strain>
    </source>
</reference>
<name>A0A4T0URB6_9NEIS</name>
<dbReference type="Pfam" id="PF00300">
    <property type="entry name" value="His_Phos_1"/>
    <property type="match status" value="1"/>
</dbReference>
<evidence type="ECO:0000313" key="1">
    <source>
        <dbReference type="EMBL" id="TIC81151.1"/>
    </source>
</evidence>
<evidence type="ECO:0000313" key="2">
    <source>
        <dbReference type="Proteomes" id="UP000308891"/>
    </source>
</evidence>
<dbReference type="EMBL" id="STGJ01000012">
    <property type="protein sequence ID" value="TIC81151.1"/>
    <property type="molecule type" value="Genomic_DNA"/>
</dbReference>
<dbReference type="OrthoDB" id="5296884at2"/>
<proteinExistence type="predicted"/>
<protein>
    <submittedName>
        <fullName evidence="1">Histidine phosphatase family protein</fullName>
    </submittedName>
</protein>
<dbReference type="AlphaFoldDB" id="A0A4T0URB6"/>
<gene>
    <name evidence="1" type="ORF">E5K04_11210</name>
</gene>
<keyword evidence="2" id="KW-1185">Reference proteome</keyword>
<dbReference type="Gene3D" id="3.40.50.1240">
    <property type="entry name" value="Phosphoglycerate mutase-like"/>
    <property type="match status" value="1"/>
</dbReference>
<dbReference type="CDD" id="cd07067">
    <property type="entry name" value="HP_PGM_like"/>
    <property type="match status" value="1"/>
</dbReference>
<comment type="caution">
    <text evidence="1">The sequence shown here is derived from an EMBL/GenBank/DDBJ whole genome shotgun (WGS) entry which is preliminary data.</text>
</comment>
<dbReference type="SUPFAM" id="SSF53254">
    <property type="entry name" value="Phosphoglycerate mutase-like"/>
    <property type="match status" value="1"/>
</dbReference>
<accession>A0A4T0URB6</accession>
<dbReference type="InterPro" id="IPR029033">
    <property type="entry name" value="His_PPase_superfam"/>
</dbReference>
<dbReference type="RefSeq" id="WP_136554083.1">
    <property type="nucleotide sequence ID" value="NZ_STGJ01000012.1"/>
</dbReference>